<reference evidence="1" key="1">
    <citation type="submission" date="2021-05" db="EMBL/GenBank/DDBJ databases">
        <authorList>
            <person name="Scholz U."/>
            <person name="Mascher M."/>
            <person name="Fiebig A."/>
        </authorList>
    </citation>
    <scope>NUCLEOTIDE SEQUENCE [LARGE SCALE GENOMIC DNA]</scope>
</reference>
<keyword evidence="2" id="KW-1185">Reference proteome</keyword>
<proteinExistence type="predicted"/>
<protein>
    <submittedName>
        <fullName evidence="1">Uncharacterized protein</fullName>
    </submittedName>
</protein>
<reference evidence="1" key="2">
    <citation type="submission" date="2025-09" db="UniProtKB">
        <authorList>
            <consortium name="EnsemblPlants"/>
        </authorList>
    </citation>
    <scope>IDENTIFICATION</scope>
</reference>
<organism evidence="1 2">
    <name type="scientific">Avena sativa</name>
    <name type="common">Oat</name>
    <dbReference type="NCBI Taxonomy" id="4498"/>
    <lineage>
        <taxon>Eukaryota</taxon>
        <taxon>Viridiplantae</taxon>
        <taxon>Streptophyta</taxon>
        <taxon>Embryophyta</taxon>
        <taxon>Tracheophyta</taxon>
        <taxon>Spermatophyta</taxon>
        <taxon>Magnoliopsida</taxon>
        <taxon>Liliopsida</taxon>
        <taxon>Poales</taxon>
        <taxon>Poaceae</taxon>
        <taxon>BOP clade</taxon>
        <taxon>Pooideae</taxon>
        <taxon>Poodae</taxon>
        <taxon>Poeae</taxon>
        <taxon>Poeae Chloroplast Group 1 (Aveneae type)</taxon>
        <taxon>Aveninae</taxon>
        <taxon>Avena</taxon>
    </lineage>
</organism>
<name>A0ACD5WNY9_AVESA</name>
<dbReference type="Proteomes" id="UP001732700">
    <property type="component" value="Chromosome 4C"/>
</dbReference>
<dbReference type="EnsemblPlants" id="AVESA.00010b.r2.4CG1250380.1">
    <property type="protein sequence ID" value="AVESA.00010b.r2.4CG1250380.1.CDS"/>
    <property type="gene ID" value="AVESA.00010b.r2.4CG1250380"/>
</dbReference>
<evidence type="ECO:0000313" key="1">
    <source>
        <dbReference type="EnsemblPlants" id="AVESA.00010b.r2.4CG1250380.1.CDS"/>
    </source>
</evidence>
<sequence length="409" mass="45053">MKRVIEQLDHLRVDGEEKILPPLEVIIYKDLVPVAWTWDRLLPWTRGSVLFEDYFNYLEEYFRQNVADESAASLDLHAAATNCILAEEQLTTTLQTIASHTAGKVTWDPSLSRKITERARQIIGSDSVSASCSGAIVPAACFLCITEEAKLMSSFAHRIVSADNPTLLQWRFKFSKKVRKAALDILTTYKGPYSRRVAASLLGMKKEASIVFGLLSSTDLDATEKMHVCEEIRPCLLDLLNIILEFFPCESSVNYYPINTDYPAIGSEHEGLHILEPSNKQNTSVDGSFPVNSGNIIGTPITSKSSPGTTPFSCSASSFNDDVSVKDTMPNRKRKSIEQTQGSETPSMQSSEPVNDIAIDDLYDSQITTNNSAATTLLSHYSSSASGEKSSKDIEINKRSIGGTKGKNF</sequence>
<accession>A0ACD5WNY9</accession>
<evidence type="ECO:0000313" key="2">
    <source>
        <dbReference type="Proteomes" id="UP001732700"/>
    </source>
</evidence>